<keyword evidence="10" id="KW-0548">Nucleotidyltransferase</keyword>
<dbReference type="NCBIfam" id="TIGR02665">
    <property type="entry name" value="molyb_mobA"/>
    <property type="match status" value="1"/>
</dbReference>
<dbReference type="CDD" id="cd02503">
    <property type="entry name" value="MobA"/>
    <property type="match status" value="1"/>
</dbReference>
<accession>A0A6L6VD18</accession>
<dbReference type="AlphaFoldDB" id="A0A6L6VD18"/>
<organism evidence="10 11">
    <name type="scientific">Agrobacterium vitis</name>
    <name type="common">Rhizobium vitis</name>
    <dbReference type="NCBI Taxonomy" id="373"/>
    <lineage>
        <taxon>Bacteria</taxon>
        <taxon>Pseudomonadati</taxon>
        <taxon>Pseudomonadota</taxon>
        <taxon>Alphaproteobacteria</taxon>
        <taxon>Hyphomicrobiales</taxon>
        <taxon>Rhizobiaceae</taxon>
        <taxon>Rhizobium/Agrobacterium group</taxon>
        <taxon>Agrobacterium</taxon>
    </lineage>
</organism>
<dbReference type="InterPro" id="IPR025877">
    <property type="entry name" value="MobA-like_NTP_Trfase"/>
</dbReference>
<proteinExistence type="inferred from homology"/>
<evidence type="ECO:0000256" key="2">
    <source>
        <dbReference type="ARBA" id="ARBA00022679"/>
    </source>
</evidence>
<evidence type="ECO:0000256" key="5">
    <source>
        <dbReference type="ARBA" id="ARBA00022842"/>
    </source>
</evidence>
<dbReference type="RefSeq" id="WP_156613938.1">
    <property type="nucleotide sequence ID" value="NZ_WPHR01000003.1"/>
</dbReference>
<evidence type="ECO:0000256" key="1">
    <source>
        <dbReference type="ARBA" id="ARBA00022490"/>
    </source>
</evidence>
<dbReference type="GO" id="GO:0005737">
    <property type="term" value="C:cytoplasm"/>
    <property type="evidence" value="ECO:0007669"/>
    <property type="project" value="UniProtKB-SubCell"/>
</dbReference>
<feature type="binding site" evidence="8">
    <location>
        <position position="104"/>
    </location>
    <ligand>
        <name>Mg(2+)</name>
        <dbReference type="ChEBI" id="CHEBI:18420"/>
    </ligand>
</feature>
<protein>
    <recommendedName>
        <fullName evidence="8">Molybdenum cofactor guanylyltransferase</fullName>
        <shortName evidence="8">MoCo guanylyltransferase</shortName>
        <ecNumber evidence="8">2.7.7.77</ecNumber>
    </recommendedName>
    <alternativeName>
        <fullName evidence="8">GTP:molybdopterin guanylyltransferase</fullName>
    </alternativeName>
    <alternativeName>
        <fullName evidence="8">Mo-MPT guanylyltransferase</fullName>
    </alternativeName>
    <alternativeName>
        <fullName evidence="8">Molybdopterin guanylyltransferase</fullName>
    </alternativeName>
    <alternativeName>
        <fullName evidence="8">Molybdopterin-guanine dinucleotide synthase</fullName>
        <shortName evidence="8">MGD synthase</shortName>
    </alternativeName>
</protein>
<comment type="similarity">
    <text evidence="8">Belongs to the MobA family.</text>
</comment>
<comment type="catalytic activity">
    <reaction evidence="8">
        <text>Mo-molybdopterin + GTP + H(+) = Mo-molybdopterin guanine dinucleotide + diphosphate</text>
        <dbReference type="Rhea" id="RHEA:34243"/>
        <dbReference type="ChEBI" id="CHEBI:15378"/>
        <dbReference type="ChEBI" id="CHEBI:33019"/>
        <dbReference type="ChEBI" id="CHEBI:37565"/>
        <dbReference type="ChEBI" id="CHEBI:71302"/>
        <dbReference type="ChEBI" id="CHEBI:71310"/>
        <dbReference type="EC" id="2.7.7.77"/>
    </reaction>
</comment>
<feature type="binding site" evidence="8">
    <location>
        <position position="70"/>
    </location>
    <ligand>
        <name>GTP</name>
        <dbReference type="ChEBI" id="CHEBI:37565"/>
    </ligand>
</feature>
<evidence type="ECO:0000256" key="4">
    <source>
        <dbReference type="ARBA" id="ARBA00022741"/>
    </source>
</evidence>
<dbReference type="SUPFAM" id="SSF53448">
    <property type="entry name" value="Nucleotide-diphospho-sugar transferases"/>
    <property type="match status" value="1"/>
</dbReference>
<evidence type="ECO:0000313" key="11">
    <source>
        <dbReference type="Proteomes" id="UP000477951"/>
    </source>
</evidence>
<dbReference type="Proteomes" id="UP000477951">
    <property type="component" value="Unassembled WGS sequence"/>
</dbReference>
<feature type="binding site" evidence="8">
    <location>
        <position position="27"/>
    </location>
    <ligand>
        <name>GTP</name>
        <dbReference type="ChEBI" id="CHEBI:37565"/>
    </ligand>
</feature>
<feature type="binding site" evidence="8">
    <location>
        <position position="55"/>
    </location>
    <ligand>
        <name>GTP</name>
        <dbReference type="ChEBI" id="CHEBI:37565"/>
    </ligand>
</feature>
<dbReference type="GO" id="GO:0061603">
    <property type="term" value="F:molybdenum cofactor guanylyltransferase activity"/>
    <property type="evidence" value="ECO:0007669"/>
    <property type="project" value="UniProtKB-EC"/>
</dbReference>
<keyword evidence="2 8" id="KW-0808">Transferase</keyword>
<dbReference type="EC" id="2.7.7.77" evidence="8"/>
<reference evidence="10 11" key="1">
    <citation type="submission" date="2019-12" db="EMBL/GenBank/DDBJ databases">
        <title>Whole-genome sequencing of Allorhizobium vitis.</title>
        <authorList>
            <person name="Gan H.M."/>
            <person name="Szegedi E."/>
            <person name="Burr T."/>
            <person name="Savka M.A."/>
        </authorList>
    </citation>
    <scope>NUCLEOTIDE SEQUENCE [LARGE SCALE GENOMIC DNA]</scope>
    <source>
        <strain evidence="10 11">CG516</strain>
    </source>
</reference>
<comment type="subcellular location">
    <subcellularLocation>
        <location evidence="8">Cytoplasm</location>
    </subcellularLocation>
</comment>
<dbReference type="GO" id="GO:1902758">
    <property type="term" value="P:bis(molybdopterin guanine dinucleotide)molybdenum biosynthetic process"/>
    <property type="evidence" value="ECO:0007669"/>
    <property type="project" value="TreeGrafter"/>
</dbReference>
<evidence type="ECO:0000256" key="7">
    <source>
        <dbReference type="ARBA" id="ARBA00023150"/>
    </source>
</evidence>
<gene>
    <name evidence="8 10" type="primary">mobA</name>
    <name evidence="10" type="ORF">GOZ90_04960</name>
</gene>
<keyword evidence="1 8" id="KW-0963">Cytoplasm</keyword>
<feature type="binding site" evidence="8">
    <location>
        <begin position="15"/>
        <end position="17"/>
    </location>
    <ligand>
        <name>GTP</name>
        <dbReference type="ChEBI" id="CHEBI:37565"/>
    </ligand>
</feature>
<feature type="binding site" evidence="8">
    <location>
        <position position="104"/>
    </location>
    <ligand>
        <name>GTP</name>
        <dbReference type="ChEBI" id="CHEBI:37565"/>
    </ligand>
</feature>
<dbReference type="Gene3D" id="3.90.550.10">
    <property type="entry name" value="Spore Coat Polysaccharide Biosynthesis Protein SpsA, Chain A"/>
    <property type="match status" value="1"/>
</dbReference>
<keyword evidence="5 8" id="KW-0460">Magnesium</keyword>
<keyword evidence="7 8" id="KW-0501">Molybdenum cofactor biosynthesis</keyword>
<dbReference type="InterPro" id="IPR029044">
    <property type="entry name" value="Nucleotide-diphossugar_trans"/>
</dbReference>
<comment type="domain">
    <text evidence="8">The N-terminal domain determines nucleotide recognition and specific binding, while the C-terminal domain determines the specific binding to the target protein.</text>
</comment>
<comment type="cofactor">
    <cofactor evidence="8">
        <name>Mg(2+)</name>
        <dbReference type="ChEBI" id="CHEBI:18420"/>
    </cofactor>
</comment>
<comment type="subunit">
    <text evidence="8">Monomer.</text>
</comment>
<dbReference type="EMBL" id="WPHR01000003">
    <property type="protein sequence ID" value="MUZ72029.1"/>
    <property type="molecule type" value="Genomic_DNA"/>
</dbReference>
<sequence>MAPTATPTDLPGVILAGGLSRRMGADKATTVLAGLTLLDHVANRLSPQVGNLAVNSNDPTLVTHLPRIGDTILGYAGPLAGIARAMEFARQVSPSSHVLVAPIDAPFLPADLTQRLLSMATNDQTVVLARSLGRVHPVIGLWPVALKETIEDWLNTPDNRKLMHFVHNQQCIEVEFQAIETTHGPLDPFFNVNSPDDLARAETYLKALSDDTK</sequence>
<keyword evidence="6 8" id="KW-0342">GTP-binding</keyword>
<dbReference type="InterPro" id="IPR013482">
    <property type="entry name" value="Molybde_CF_guanTrfase"/>
</dbReference>
<evidence type="ECO:0000259" key="9">
    <source>
        <dbReference type="Pfam" id="PF12804"/>
    </source>
</evidence>
<dbReference type="HAMAP" id="MF_00316">
    <property type="entry name" value="MobA"/>
    <property type="match status" value="1"/>
</dbReference>
<name>A0A6L6VD18_AGRVI</name>
<comment type="function">
    <text evidence="8">Transfers a GMP moiety from GTP to Mo-molybdopterin (Mo-MPT) cofactor (Moco or molybdenum cofactor) to form Mo-molybdopterin guanine dinucleotide (Mo-MGD) cofactor.</text>
</comment>
<keyword evidence="3 8" id="KW-0479">Metal-binding</keyword>
<feature type="domain" description="MobA-like NTP transferase" evidence="9">
    <location>
        <begin position="12"/>
        <end position="164"/>
    </location>
</feature>
<dbReference type="PANTHER" id="PTHR19136">
    <property type="entry name" value="MOLYBDENUM COFACTOR GUANYLYLTRANSFERASE"/>
    <property type="match status" value="1"/>
</dbReference>
<keyword evidence="4 8" id="KW-0547">Nucleotide-binding</keyword>
<comment type="caution">
    <text evidence="10">The sequence shown here is derived from an EMBL/GenBank/DDBJ whole genome shotgun (WGS) entry which is preliminary data.</text>
</comment>
<evidence type="ECO:0000256" key="8">
    <source>
        <dbReference type="HAMAP-Rule" id="MF_00316"/>
    </source>
</evidence>
<dbReference type="Pfam" id="PF12804">
    <property type="entry name" value="NTP_transf_3"/>
    <property type="match status" value="1"/>
</dbReference>
<dbReference type="GO" id="GO:0005525">
    <property type="term" value="F:GTP binding"/>
    <property type="evidence" value="ECO:0007669"/>
    <property type="project" value="UniProtKB-UniRule"/>
</dbReference>
<dbReference type="PANTHER" id="PTHR19136:SF81">
    <property type="entry name" value="MOLYBDENUM COFACTOR GUANYLYLTRANSFERASE"/>
    <property type="match status" value="1"/>
</dbReference>
<evidence type="ECO:0000313" key="10">
    <source>
        <dbReference type="EMBL" id="MUZ72029.1"/>
    </source>
</evidence>
<dbReference type="GO" id="GO:0046872">
    <property type="term" value="F:metal ion binding"/>
    <property type="evidence" value="ECO:0007669"/>
    <property type="project" value="UniProtKB-KW"/>
</dbReference>
<evidence type="ECO:0000256" key="3">
    <source>
        <dbReference type="ARBA" id="ARBA00022723"/>
    </source>
</evidence>
<evidence type="ECO:0000256" key="6">
    <source>
        <dbReference type="ARBA" id="ARBA00023134"/>
    </source>
</evidence>